<keyword evidence="5" id="KW-1185">Reference proteome</keyword>
<dbReference type="Pfam" id="PF18705">
    <property type="entry name" value="DUF5643"/>
    <property type="match status" value="1"/>
</dbReference>
<accession>A0ABU9VDG3</accession>
<dbReference type="Pfam" id="PF13786">
    <property type="entry name" value="DUF4179"/>
    <property type="match status" value="1"/>
</dbReference>
<evidence type="ECO:0000259" key="3">
    <source>
        <dbReference type="Pfam" id="PF18705"/>
    </source>
</evidence>
<evidence type="ECO:0000313" key="4">
    <source>
        <dbReference type="EMBL" id="MEN0641937.1"/>
    </source>
</evidence>
<keyword evidence="1" id="KW-1133">Transmembrane helix</keyword>
<evidence type="ECO:0000256" key="1">
    <source>
        <dbReference type="SAM" id="Phobius"/>
    </source>
</evidence>
<keyword evidence="1" id="KW-0472">Membrane</keyword>
<gene>
    <name evidence="4" type="ORF">MKY91_02025</name>
</gene>
<comment type="caution">
    <text evidence="4">The sequence shown here is derived from an EMBL/GenBank/DDBJ whole genome shotgun (WGS) entry which is preliminary data.</text>
</comment>
<dbReference type="Gene3D" id="2.60.40.1640">
    <property type="entry name" value="Conserved domain protein"/>
    <property type="match status" value="1"/>
</dbReference>
<proteinExistence type="predicted"/>
<dbReference type="RefSeq" id="WP_343129105.1">
    <property type="nucleotide sequence ID" value="NZ_JBCITK010000001.1"/>
</dbReference>
<dbReference type="EMBL" id="JBCITK010000001">
    <property type="protein sequence ID" value="MEN0641937.1"/>
    <property type="molecule type" value="Genomic_DNA"/>
</dbReference>
<dbReference type="Proteomes" id="UP001418796">
    <property type="component" value="Unassembled WGS sequence"/>
</dbReference>
<dbReference type="InterPro" id="IPR025436">
    <property type="entry name" value="DUF4179"/>
</dbReference>
<feature type="transmembrane region" description="Helical" evidence="1">
    <location>
        <begin position="37"/>
        <end position="58"/>
    </location>
</feature>
<name>A0ABU9VDG3_9BACI</name>
<protein>
    <submittedName>
        <fullName evidence="4">DUF5643 domain-containing protein</fullName>
    </submittedName>
</protein>
<dbReference type="InterPro" id="IPR040680">
    <property type="entry name" value="DUF5643"/>
</dbReference>
<dbReference type="Gene3D" id="2.60.40.1630">
    <property type="entry name" value="bacillus anthracis domain"/>
    <property type="match status" value="1"/>
</dbReference>
<reference evidence="4 5" key="1">
    <citation type="submission" date="2024-03" db="EMBL/GenBank/DDBJ databases">
        <title>Bacilli Hybrid Assemblies.</title>
        <authorList>
            <person name="Kovac J."/>
        </authorList>
    </citation>
    <scope>NUCLEOTIDE SEQUENCE [LARGE SCALE GENOMIC DNA]</scope>
    <source>
        <strain evidence="4 5">FSL R7-0666</strain>
    </source>
</reference>
<sequence>MKTLHNPEPNFPKEEVRSAIRSGIFRANKKNISKKKALIYTLSTVAAVVGLLFGSSYVSPVIANTFSKIVGSVFGDSDQLRLQKAQENGVVTSIGETQTVNGISVTLDEILYDQNTVTVGLVIESEEELDDYYFGAGPEILIDQERPSYFSGGYGETILSETKRTAIAEMDVREEMLDSFELGLILEGESGDTWFFSSPVDKVKDIQIISVDHTEYVEDLSLKVNDLELSKTGMSLTYTSFEDQTDFENSRGGYIEFKVVDEEGRAINGYSGGGSGELTKEGIRFTSRKQFDPLDNQVTELMITPYLSIPTSGGSTEIDKDGNEVVTEYEGAKVQPIEFKPFKVRLK</sequence>
<evidence type="ECO:0000313" key="5">
    <source>
        <dbReference type="Proteomes" id="UP001418796"/>
    </source>
</evidence>
<feature type="domain" description="DUF4179" evidence="2">
    <location>
        <begin position="34"/>
        <end position="125"/>
    </location>
</feature>
<feature type="domain" description="DUF5643" evidence="3">
    <location>
        <begin position="208"/>
        <end position="321"/>
    </location>
</feature>
<organism evidence="4 5">
    <name type="scientific">Alkalicoccobacillus gibsonii</name>
    <dbReference type="NCBI Taxonomy" id="79881"/>
    <lineage>
        <taxon>Bacteria</taxon>
        <taxon>Bacillati</taxon>
        <taxon>Bacillota</taxon>
        <taxon>Bacilli</taxon>
        <taxon>Bacillales</taxon>
        <taxon>Bacillaceae</taxon>
        <taxon>Alkalicoccobacillus</taxon>
    </lineage>
</organism>
<evidence type="ECO:0000259" key="2">
    <source>
        <dbReference type="Pfam" id="PF13786"/>
    </source>
</evidence>
<keyword evidence="1" id="KW-0812">Transmembrane</keyword>